<comment type="caution">
    <text evidence="8">The sequence shown here is derived from an EMBL/GenBank/DDBJ whole genome shotgun (WGS) entry which is preliminary data.</text>
</comment>
<feature type="transmembrane region" description="Helical" evidence="6">
    <location>
        <begin position="12"/>
        <end position="34"/>
    </location>
</feature>
<feature type="transmembrane region" description="Helical" evidence="6">
    <location>
        <begin position="255"/>
        <end position="280"/>
    </location>
</feature>
<comment type="subcellular location">
    <subcellularLocation>
        <location evidence="1">Membrane</location>
    </subcellularLocation>
</comment>
<feature type="compositionally biased region" description="Polar residues" evidence="5">
    <location>
        <begin position="524"/>
        <end position="535"/>
    </location>
</feature>
<keyword evidence="4 6" id="KW-0472">Membrane</keyword>
<evidence type="ECO:0000256" key="5">
    <source>
        <dbReference type="SAM" id="MobiDB-lite"/>
    </source>
</evidence>
<feature type="domain" description="Amino acid transporter transmembrane" evidence="7">
    <location>
        <begin position="12"/>
        <end position="322"/>
    </location>
</feature>
<feature type="compositionally biased region" description="Low complexity" evidence="5">
    <location>
        <begin position="442"/>
        <end position="459"/>
    </location>
</feature>
<reference evidence="8 9" key="1">
    <citation type="submission" date="2020-12" db="EMBL/GenBank/DDBJ databases">
        <title>Metabolic potential, ecology and presence of endohyphal bacteria is reflected in genomic diversity of Mucoromycotina.</title>
        <authorList>
            <person name="Muszewska A."/>
            <person name="Okrasinska A."/>
            <person name="Steczkiewicz K."/>
            <person name="Drgas O."/>
            <person name="Orlowska M."/>
            <person name="Perlinska-Lenart U."/>
            <person name="Aleksandrzak-Piekarczyk T."/>
            <person name="Szatraj K."/>
            <person name="Zielenkiewicz U."/>
            <person name="Pilsyk S."/>
            <person name="Malc E."/>
            <person name="Mieczkowski P."/>
            <person name="Kruszewska J.S."/>
            <person name="Biernat P."/>
            <person name="Pawlowska J."/>
        </authorList>
    </citation>
    <scope>NUCLEOTIDE SEQUENCE [LARGE SCALE GENOMIC DNA]</scope>
    <source>
        <strain evidence="8 9">CBS 142.35</strain>
    </source>
</reference>
<dbReference type="EMBL" id="JAEPRB010000143">
    <property type="protein sequence ID" value="KAG2220351.1"/>
    <property type="molecule type" value="Genomic_DNA"/>
</dbReference>
<dbReference type="Proteomes" id="UP000646827">
    <property type="component" value="Unassembled WGS sequence"/>
</dbReference>
<keyword evidence="3 6" id="KW-1133">Transmembrane helix</keyword>
<name>A0A8H7S2L0_9FUNG</name>
<dbReference type="OrthoDB" id="294541at2759"/>
<feature type="transmembrane region" description="Helical" evidence="6">
    <location>
        <begin position="300"/>
        <end position="323"/>
    </location>
</feature>
<dbReference type="PANTHER" id="PTHR16189:SF3">
    <property type="entry name" value="AMINO ACID TRANSPORTER TRANSMEMBRANE DOMAIN-CONTAINING PROTEIN"/>
    <property type="match status" value="1"/>
</dbReference>
<protein>
    <recommendedName>
        <fullName evidence="7">Amino acid transporter transmembrane domain-containing protein</fullName>
    </recommendedName>
</protein>
<feature type="transmembrane region" description="Helical" evidence="6">
    <location>
        <begin position="335"/>
        <end position="352"/>
    </location>
</feature>
<evidence type="ECO:0000256" key="6">
    <source>
        <dbReference type="SAM" id="Phobius"/>
    </source>
</evidence>
<evidence type="ECO:0000256" key="1">
    <source>
        <dbReference type="ARBA" id="ARBA00004370"/>
    </source>
</evidence>
<dbReference type="PANTHER" id="PTHR16189">
    <property type="entry name" value="TRANSMEMBRANE PROTEIN 104-RELATED"/>
    <property type="match status" value="1"/>
</dbReference>
<keyword evidence="9" id="KW-1185">Reference proteome</keyword>
<dbReference type="GO" id="GO:0016020">
    <property type="term" value="C:membrane"/>
    <property type="evidence" value="ECO:0007669"/>
    <property type="project" value="UniProtKB-SubCell"/>
</dbReference>
<organism evidence="8 9">
    <name type="scientific">Circinella minor</name>
    <dbReference type="NCBI Taxonomy" id="1195481"/>
    <lineage>
        <taxon>Eukaryota</taxon>
        <taxon>Fungi</taxon>
        <taxon>Fungi incertae sedis</taxon>
        <taxon>Mucoromycota</taxon>
        <taxon>Mucoromycotina</taxon>
        <taxon>Mucoromycetes</taxon>
        <taxon>Mucorales</taxon>
        <taxon>Lichtheimiaceae</taxon>
        <taxon>Circinella</taxon>
    </lineage>
</organism>
<evidence type="ECO:0000256" key="2">
    <source>
        <dbReference type="ARBA" id="ARBA00022692"/>
    </source>
</evidence>
<feature type="transmembrane region" description="Helical" evidence="6">
    <location>
        <begin position="624"/>
        <end position="647"/>
    </location>
</feature>
<feature type="transmembrane region" description="Helical" evidence="6">
    <location>
        <begin position="93"/>
        <end position="115"/>
    </location>
</feature>
<feature type="transmembrane region" description="Helical" evidence="6">
    <location>
        <begin position="223"/>
        <end position="243"/>
    </location>
</feature>
<feature type="region of interest" description="Disordered" evidence="5">
    <location>
        <begin position="442"/>
        <end position="560"/>
    </location>
</feature>
<gene>
    <name evidence="8" type="ORF">INT45_010737</name>
</gene>
<feature type="compositionally biased region" description="Pro residues" evidence="5">
    <location>
        <begin position="468"/>
        <end position="490"/>
    </location>
</feature>
<evidence type="ECO:0000256" key="4">
    <source>
        <dbReference type="ARBA" id="ARBA00023136"/>
    </source>
</evidence>
<feature type="transmembrane region" description="Helical" evidence="6">
    <location>
        <begin position="40"/>
        <end position="64"/>
    </location>
</feature>
<sequence>MAGENQKGVGTLGSIALLVMSMTGPGLPMIPPLYQQAGWLAPTVVLLVIAYLSGVASLFICEVLSSIRGNEKFQAQIEFTTVAQLLLGKRYHYFFQIILYIALQAVIIASIVISAQTMDNLIITLFKGTCGLNIYPGGWVCVGQGNSSTASPFNEDDYFIFTFGFLLTMAMVMPLGFFDLVDNMGVMITSLLIMTVVTIQWVVAFCQEGLVTERLPVTGPSSGMVMGIIIFNFSYVTTVPTWVNSINPDVCIHSCITWSIIITALIYILLGVFGAMAFPMTMSDNVLTLLANESTVASKVTTYLFPIAALISSIPVFVIVIRCNLLRGDLCGKRWATFWSNILPWIICIPLMNKDWMNTIQNWISLFFQSSTNYIIPFVLYFVSRKFQGSVIEEDSTEKVPEEPTDVTMHHLEESAIRGRTSEIRRVSRISRQSAIYSSTPRSILRSPLSPRSQLSPRSPRSRYEASPAPPIILEEPPPSLLVVNPPPLPNGTLIPNSPSSQRPPSIQGSLNNALTVPPPIESSPRSTLATTAVGSAQGLGITPSSQNKEEDQSPRGSLWINSNLSLRNPPIASSVIVDGGSDVKNHSDIKVSIQCEQQEEQQVIGEDRVYFMAFKPRPWLNPFFVAVIACSLLTIGVIFMVIYNITMAALGNDMLS</sequence>
<feature type="transmembrane region" description="Helical" evidence="6">
    <location>
        <begin position="364"/>
        <end position="383"/>
    </location>
</feature>
<keyword evidence="2 6" id="KW-0812">Transmembrane</keyword>
<dbReference type="InterPro" id="IPR013057">
    <property type="entry name" value="AA_transpt_TM"/>
</dbReference>
<evidence type="ECO:0000259" key="7">
    <source>
        <dbReference type="Pfam" id="PF01490"/>
    </source>
</evidence>
<feature type="transmembrane region" description="Helical" evidence="6">
    <location>
        <begin position="158"/>
        <end position="178"/>
    </location>
</feature>
<dbReference type="Pfam" id="PF01490">
    <property type="entry name" value="Aa_trans"/>
    <property type="match status" value="1"/>
</dbReference>
<feature type="transmembrane region" description="Helical" evidence="6">
    <location>
        <begin position="185"/>
        <end position="203"/>
    </location>
</feature>
<evidence type="ECO:0000256" key="3">
    <source>
        <dbReference type="ARBA" id="ARBA00022989"/>
    </source>
</evidence>
<evidence type="ECO:0000313" key="8">
    <source>
        <dbReference type="EMBL" id="KAG2220351.1"/>
    </source>
</evidence>
<evidence type="ECO:0000313" key="9">
    <source>
        <dbReference type="Proteomes" id="UP000646827"/>
    </source>
</evidence>
<accession>A0A8H7S2L0</accession>
<feature type="compositionally biased region" description="Polar residues" evidence="5">
    <location>
        <begin position="494"/>
        <end position="515"/>
    </location>
</feature>
<dbReference type="AlphaFoldDB" id="A0A8H7S2L0"/>
<proteinExistence type="predicted"/>